<dbReference type="EMBL" id="JAFIQS020000006">
    <property type="protein sequence ID" value="KAH9480923.1"/>
    <property type="molecule type" value="Genomic_DNA"/>
</dbReference>
<evidence type="ECO:0000313" key="1">
    <source>
        <dbReference type="EMBL" id="KAH9480923.1"/>
    </source>
</evidence>
<sequence>MHTHLKEPKPLDRHIIRRHNMREQILIIHHLRTFLVDRAESKVESGKRIENLKSAFALFQHPNHNHNLIKAAVNLKYQEYYVNVVLAVIQAKSGTSGEELPSAEVSQVMRLFIWVLGDWDEYGFVYSRNNIEKPGRRPPPPESSSRQLQFDIPNGSMFRSKSAS</sequence>
<comment type="caution">
    <text evidence="1">The sequence shown here is derived from an EMBL/GenBank/DDBJ whole genome shotgun (WGS) entry which is preliminary data.</text>
</comment>
<reference evidence="1" key="1">
    <citation type="submission" date="2021-10" db="EMBL/GenBank/DDBJ databases">
        <title>Psilocybe cubensis genome.</title>
        <authorList>
            <person name="Mckernan K.J."/>
            <person name="Crawford S."/>
            <person name="Trippe A."/>
            <person name="Kane L.T."/>
            <person name="Mclaughlin S."/>
        </authorList>
    </citation>
    <scope>NUCLEOTIDE SEQUENCE</scope>
    <source>
        <strain evidence="1">MGC-MH-2018</strain>
    </source>
</reference>
<accession>A0ACB8GZ52</accession>
<evidence type="ECO:0000313" key="2">
    <source>
        <dbReference type="Proteomes" id="UP000664032"/>
    </source>
</evidence>
<dbReference type="Proteomes" id="UP000664032">
    <property type="component" value="Unassembled WGS sequence"/>
</dbReference>
<protein>
    <submittedName>
        <fullName evidence="1">Uncharacterized protein</fullName>
    </submittedName>
</protein>
<gene>
    <name evidence="1" type="ORF">JR316_0007525</name>
</gene>
<keyword evidence="2" id="KW-1185">Reference proteome</keyword>
<name>A0ACB8GZ52_PSICU</name>
<organism evidence="1 2">
    <name type="scientific">Psilocybe cubensis</name>
    <name type="common">Psychedelic mushroom</name>
    <name type="synonym">Stropharia cubensis</name>
    <dbReference type="NCBI Taxonomy" id="181762"/>
    <lineage>
        <taxon>Eukaryota</taxon>
        <taxon>Fungi</taxon>
        <taxon>Dikarya</taxon>
        <taxon>Basidiomycota</taxon>
        <taxon>Agaricomycotina</taxon>
        <taxon>Agaricomycetes</taxon>
        <taxon>Agaricomycetidae</taxon>
        <taxon>Agaricales</taxon>
        <taxon>Agaricineae</taxon>
        <taxon>Strophariaceae</taxon>
        <taxon>Psilocybe</taxon>
    </lineage>
</organism>
<proteinExistence type="predicted"/>